<feature type="transmembrane region" description="Helical" evidence="6">
    <location>
        <begin position="116"/>
        <end position="137"/>
    </location>
</feature>
<keyword evidence="6" id="KW-1003">Cell membrane</keyword>
<dbReference type="RefSeq" id="WP_336808363.1">
    <property type="nucleotide sequence ID" value="NZ_JBBBNY010000011.1"/>
</dbReference>
<dbReference type="SUPFAM" id="SSF50182">
    <property type="entry name" value="Sm-like ribonucleoproteins"/>
    <property type="match status" value="1"/>
</dbReference>
<evidence type="ECO:0000256" key="3">
    <source>
        <dbReference type="ARBA" id="ARBA00022692"/>
    </source>
</evidence>
<reference evidence="8 9" key="1">
    <citation type="journal article" date="2014" name="Int. J. Syst. Evol. Microbiol.">
        <title>Fulvimonas yonginensis sp. nov., isolated from greenhouse soil, and emended description of the genus Fulvimonas.</title>
        <authorList>
            <person name="Ahn J.H."/>
            <person name="Kim S.J."/>
            <person name="Weon H.Y."/>
            <person name="Hong S.B."/>
            <person name="Seok S.J."/>
            <person name="Kwon S.W."/>
        </authorList>
    </citation>
    <scope>NUCLEOTIDE SEQUENCE [LARGE SCALE GENOMIC DNA]</scope>
    <source>
        <strain evidence="8 9">KACC 16952</strain>
    </source>
</reference>
<sequence>MTDTDVRKVERRADVRRALATSSATYRTRKRPVRTGHKLWLGAYVLTLVALGVLFYLLRLDFFGFLGRYLPMARRATVGAMAIVLTLAAARLVRAYAIERAQTAVTRYNLRRILRLVVYMVLALIVVSVLFANWYAAVASLGLISLVLGFALQTPITSFIGWLYILVREPYRVGDRIQIGDATGDVIDVTYLDTTLWEVGGPYISTDHPSGRIVKFPNANVLTSAVYNYSWPVFPYIWNEITFQVAYDSDFAFVAQVMREVAEEELGEAMIERVHTFRKVLARTPVDELQVNEHPSVLFRINPNTWVDATVRYVVDPRRAGSVKTRLIDTMLARLNAQPERVRFPKGDNR</sequence>
<dbReference type="InterPro" id="IPR045275">
    <property type="entry name" value="MscS_archaea/bacteria_type"/>
</dbReference>
<dbReference type="InterPro" id="IPR023408">
    <property type="entry name" value="MscS_beta-dom_sf"/>
</dbReference>
<keyword evidence="9" id="KW-1185">Reference proteome</keyword>
<evidence type="ECO:0000259" key="7">
    <source>
        <dbReference type="Pfam" id="PF00924"/>
    </source>
</evidence>
<dbReference type="InterPro" id="IPR011014">
    <property type="entry name" value="MscS_channel_TM-2"/>
</dbReference>
<comment type="caution">
    <text evidence="8">The sequence shown here is derived from an EMBL/GenBank/DDBJ whole genome shotgun (WGS) entry which is preliminary data.</text>
</comment>
<dbReference type="Gene3D" id="3.30.70.100">
    <property type="match status" value="1"/>
</dbReference>
<gene>
    <name evidence="8" type="ORF">WAT24_13225</name>
</gene>
<evidence type="ECO:0000313" key="8">
    <source>
        <dbReference type="EMBL" id="MEI7037724.1"/>
    </source>
</evidence>
<feature type="domain" description="Mechanosensitive ion channel MscS" evidence="7">
    <location>
        <begin position="155"/>
        <end position="230"/>
    </location>
</feature>
<dbReference type="PANTHER" id="PTHR30221:SF1">
    <property type="entry name" value="SMALL-CONDUCTANCE MECHANOSENSITIVE CHANNEL"/>
    <property type="match status" value="1"/>
</dbReference>
<evidence type="ECO:0000313" key="9">
    <source>
        <dbReference type="Proteomes" id="UP001381174"/>
    </source>
</evidence>
<keyword evidence="6" id="KW-0813">Transport</keyword>
<keyword evidence="5 6" id="KW-0472">Membrane</keyword>
<keyword evidence="6" id="KW-0997">Cell inner membrane</keyword>
<keyword evidence="6" id="KW-0406">Ion transport</keyword>
<proteinExistence type="inferred from homology"/>
<organism evidence="8 9">
    <name type="scientific">Fulvimonas yonginensis</name>
    <dbReference type="NCBI Taxonomy" id="1495200"/>
    <lineage>
        <taxon>Bacteria</taxon>
        <taxon>Pseudomonadati</taxon>
        <taxon>Pseudomonadota</taxon>
        <taxon>Gammaproteobacteria</taxon>
        <taxon>Lysobacterales</taxon>
        <taxon>Rhodanobacteraceae</taxon>
        <taxon>Fulvimonas</taxon>
    </lineage>
</organism>
<feature type="transmembrane region" description="Helical" evidence="6">
    <location>
        <begin position="39"/>
        <end position="58"/>
    </location>
</feature>
<comment type="subunit">
    <text evidence="6">Homoheptamer.</text>
</comment>
<feature type="transmembrane region" description="Helical" evidence="6">
    <location>
        <begin position="78"/>
        <end position="96"/>
    </location>
</feature>
<evidence type="ECO:0000256" key="4">
    <source>
        <dbReference type="ARBA" id="ARBA00022989"/>
    </source>
</evidence>
<dbReference type="EMBL" id="JBBBNY010000011">
    <property type="protein sequence ID" value="MEI7037724.1"/>
    <property type="molecule type" value="Genomic_DNA"/>
</dbReference>
<dbReference type="SUPFAM" id="SSF82861">
    <property type="entry name" value="Mechanosensitive channel protein MscS (YggB), transmembrane region"/>
    <property type="match status" value="1"/>
</dbReference>
<evidence type="ECO:0000256" key="6">
    <source>
        <dbReference type="RuleBase" id="RU369025"/>
    </source>
</evidence>
<dbReference type="Gene3D" id="2.30.30.60">
    <property type="match status" value="1"/>
</dbReference>
<evidence type="ECO:0000256" key="5">
    <source>
        <dbReference type="ARBA" id="ARBA00023136"/>
    </source>
</evidence>
<dbReference type="InterPro" id="IPR006685">
    <property type="entry name" value="MscS_channel_2nd"/>
</dbReference>
<dbReference type="Proteomes" id="UP001381174">
    <property type="component" value="Unassembled WGS sequence"/>
</dbReference>
<comment type="similarity">
    <text evidence="2 6">Belongs to the MscS (TC 1.A.23) family.</text>
</comment>
<keyword evidence="6" id="KW-0407">Ion channel</keyword>
<dbReference type="PANTHER" id="PTHR30221">
    <property type="entry name" value="SMALL-CONDUCTANCE MECHANOSENSITIVE CHANNEL"/>
    <property type="match status" value="1"/>
</dbReference>
<name>A0ABU8JDS1_9GAMM</name>
<dbReference type="Pfam" id="PF00924">
    <property type="entry name" value="MS_channel_2nd"/>
    <property type="match status" value="1"/>
</dbReference>
<keyword evidence="4 6" id="KW-1133">Transmembrane helix</keyword>
<evidence type="ECO:0000256" key="1">
    <source>
        <dbReference type="ARBA" id="ARBA00004141"/>
    </source>
</evidence>
<accession>A0ABU8JDS1</accession>
<comment type="subcellular location">
    <subcellularLocation>
        <location evidence="6">Cell inner membrane</location>
        <topology evidence="6">Multi-pass membrane protein</topology>
    </subcellularLocation>
    <subcellularLocation>
        <location evidence="1">Membrane</location>
        <topology evidence="1">Multi-pass membrane protein</topology>
    </subcellularLocation>
</comment>
<protein>
    <recommendedName>
        <fullName evidence="6">Small-conductance mechanosensitive channel</fullName>
    </recommendedName>
</protein>
<dbReference type="InterPro" id="IPR010920">
    <property type="entry name" value="LSM_dom_sf"/>
</dbReference>
<comment type="function">
    <text evidence="6">Mechanosensitive channel that participates in the regulation of osmotic pressure changes within the cell, opening in response to stretch forces in the membrane lipid bilayer, without the need for other proteins. Contributes to normal resistance to hypoosmotic shock. Forms an ion channel of 1.0 nanosiemens conductance with a slight preference for anions.</text>
</comment>
<dbReference type="Gene3D" id="1.10.287.1260">
    <property type="match status" value="1"/>
</dbReference>
<feature type="transmembrane region" description="Helical" evidence="6">
    <location>
        <begin position="143"/>
        <end position="167"/>
    </location>
</feature>
<evidence type="ECO:0000256" key="2">
    <source>
        <dbReference type="ARBA" id="ARBA00008017"/>
    </source>
</evidence>
<keyword evidence="3 6" id="KW-0812">Transmembrane</keyword>